<evidence type="ECO:0000259" key="1">
    <source>
        <dbReference type="Pfam" id="PF14905"/>
    </source>
</evidence>
<reference evidence="3" key="1">
    <citation type="journal article" date="2019" name="Int. J. Syst. Evol. Microbiol.">
        <title>The Global Catalogue of Microorganisms (GCM) 10K type strain sequencing project: providing services to taxonomists for standard genome sequencing and annotation.</title>
        <authorList>
            <consortium name="The Broad Institute Genomics Platform"/>
            <consortium name="The Broad Institute Genome Sequencing Center for Infectious Disease"/>
            <person name="Wu L."/>
            <person name="Ma J."/>
        </authorList>
    </citation>
    <scope>NUCLEOTIDE SEQUENCE [LARGE SCALE GENOMIC DNA]</scope>
    <source>
        <strain evidence="3">KCTC 52344</strain>
    </source>
</reference>
<keyword evidence="3" id="KW-1185">Reference proteome</keyword>
<feature type="domain" description="Outer membrane protein beta-barrel" evidence="1">
    <location>
        <begin position="70"/>
        <end position="205"/>
    </location>
</feature>
<comment type="caution">
    <text evidence="2">The sequence shown here is derived from an EMBL/GenBank/DDBJ whole genome shotgun (WGS) entry which is preliminary data.</text>
</comment>
<proteinExistence type="predicted"/>
<accession>A0ABW5J4G9</accession>
<dbReference type="InterPro" id="IPR041700">
    <property type="entry name" value="OMP_b-brl_3"/>
</dbReference>
<evidence type="ECO:0000313" key="2">
    <source>
        <dbReference type="EMBL" id="MFD2520560.1"/>
    </source>
</evidence>
<gene>
    <name evidence="2" type="ORF">ACFSR2_06675</name>
</gene>
<dbReference type="RefSeq" id="WP_340239712.1">
    <property type="nucleotide sequence ID" value="NZ_JBBEWC010000014.1"/>
</dbReference>
<name>A0ABW5J4G9_9BACT</name>
<dbReference type="Pfam" id="PF14905">
    <property type="entry name" value="OMP_b-brl_3"/>
    <property type="match status" value="1"/>
</dbReference>
<protein>
    <submittedName>
        <fullName evidence="2">Outer membrane beta-barrel protein</fullName>
    </submittedName>
</protein>
<evidence type="ECO:0000313" key="3">
    <source>
        <dbReference type="Proteomes" id="UP001597510"/>
    </source>
</evidence>
<dbReference type="EMBL" id="JBHULC010000006">
    <property type="protein sequence ID" value="MFD2520560.1"/>
    <property type="molecule type" value="Genomic_DNA"/>
</dbReference>
<organism evidence="2 3">
    <name type="scientific">Emticicia soli</name>
    <dbReference type="NCBI Taxonomy" id="2027878"/>
    <lineage>
        <taxon>Bacteria</taxon>
        <taxon>Pseudomonadati</taxon>
        <taxon>Bacteroidota</taxon>
        <taxon>Cytophagia</taxon>
        <taxon>Cytophagales</taxon>
        <taxon>Leadbetterellaceae</taxon>
        <taxon>Emticicia</taxon>
    </lineage>
</organism>
<dbReference type="Proteomes" id="UP001597510">
    <property type="component" value="Unassembled WGS sequence"/>
</dbReference>
<sequence>MKKLFTCYYRALAMPSYALSVEDRTIAQVNDNDKEIAQMLLNNKDDNTCSLKVDFNLRQSKRDRKCKSGGEQTIAKGVQLISTDSSFNRNSFRLFSNLNVNYDTTKNHTRKLSMSRRKPYADYAQLNPFKFFVDPTTIRNKNAFLLPITYSVRISHTYKRTLTTSVDTSHKVDVIASTLLPNNAERITIQTVKNSAVSDHYGMGFVEPGSSNLYLCHKPDSAKTSGTIQYQGQPSFGMYSANALTLLKDIENRRHTRS</sequence>